<evidence type="ECO:0000313" key="1">
    <source>
        <dbReference type="EMBL" id="GAW91629.1"/>
    </source>
</evidence>
<dbReference type="Pfam" id="PF05582">
    <property type="entry name" value="Peptidase_U57"/>
    <property type="match status" value="1"/>
</dbReference>
<comment type="caution">
    <text evidence="1">The sequence shown here is derived from an EMBL/GenBank/DDBJ whole genome shotgun (WGS) entry which is preliminary data.</text>
</comment>
<dbReference type="AlphaFoldDB" id="A0A1Z5HQ21"/>
<name>A0A1Z5HQ21_9FIRM</name>
<evidence type="ECO:0000313" key="2">
    <source>
        <dbReference type="Proteomes" id="UP000197032"/>
    </source>
</evidence>
<gene>
    <name evidence="1" type="ORF">KKC1_07900</name>
</gene>
<dbReference type="RefSeq" id="WP_272946646.1">
    <property type="nucleotide sequence ID" value="NZ_BDGJ01000023.1"/>
</dbReference>
<protein>
    <submittedName>
        <fullName evidence="1">Coenzyme F420-reducing hydrogenase, alpha subunit</fullName>
    </submittedName>
</protein>
<keyword evidence="2" id="KW-1185">Reference proteome</keyword>
<dbReference type="InterPro" id="IPR008764">
    <property type="entry name" value="Peptidase_U57"/>
</dbReference>
<organism evidence="1 2">
    <name type="scientific">Calderihabitans maritimus</name>
    <dbReference type="NCBI Taxonomy" id="1246530"/>
    <lineage>
        <taxon>Bacteria</taxon>
        <taxon>Bacillati</taxon>
        <taxon>Bacillota</taxon>
        <taxon>Clostridia</taxon>
        <taxon>Neomoorellales</taxon>
        <taxon>Calderihabitantaceae</taxon>
        <taxon>Calderihabitans</taxon>
    </lineage>
</organism>
<accession>A0A1Z5HQ21</accession>
<dbReference type="EMBL" id="BDGJ01000023">
    <property type="protein sequence ID" value="GAW91629.1"/>
    <property type="molecule type" value="Genomic_DNA"/>
</dbReference>
<reference evidence="2" key="1">
    <citation type="journal article" date="2017" name="Appl. Environ. Microbiol.">
        <title>Genomic analysis of Calderihabitans maritimus KKC1, a thermophilic hydrogenogenic carboxydotrophic bacterium isolated from marine sediment.</title>
        <authorList>
            <person name="Omae K."/>
            <person name="Yoneda Y."/>
            <person name="Fukuyama Y."/>
            <person name="Yoshida T."/>
            <person name="Sako Y."/>
        </authorList>
    </citation>
    <scope>NUCLEOTIDE SEQUENCE [LARGE SCALE GENOMIC DNA]</scope>
    <source>
        <strain evidence="2">KKC1</strain>
    </source>
</reference>
<sequence length="105" mass="12241">MAKIKPGDIVARKSYGGDIYFRVQNVRVGTNGEKICVLRGLDVRLIADAPEDDLEVKNKREIQHHRRQIIKEGRDMLERILQRQSQNKKKEAFPIYMLEVPGRKK</sequence>
<dbReference type="Proteomes" id="UP000197032">
    <property type="component" value="Unassembled WGS sequence"/>
</dbReference>
<proteinExistence type="predicted"/>